<reference evidence="4" key="1">
    <citation type="submission" date="2024-06" db="EMBL/GenBank/DDBJ databases">
        <authorList>
            <person name="Ryan C."/>
        </authorList>
    </citation>
    <scope>NUCLEOTIDE SEQUENCE [LARGE SCALE GENOMIC DNA]</scope>
</reference>
<accession>A0ABC9FT78</accession>
<name>A0ABC9FT78_9POAL</name>
<dbReference type="InterPro" id="IPR001810">
    <property type="entry name" value="F-box_dom"/>
</dbReference>
<dbReference type="PANTHER" id="PTHR33127:SF77">
    <property type="entry name" value="F-BOX DOMAIN-CONTAINING PROTEIN"/>
    <property type="match status" value="1"/>
</dbReference>
<proteinExistence type="predicted"/>
<dbReference type="InterPro" id="IPR036047">
    <property type="entry name" value="F-box-like_dom_sf"/>
</dbReference>
<evidence type="ECO:0008006" key="5">
    <source>
        <dbReference type="Google" id="ProtNLM"/>
    </source>
</evidence>
<evidence type="ECO:0000313" key="3">
    <source>
        <dbReference type="EMBL" id="CAL5081297.1"/>
    </source>
</evidence>
<dbReference type="Gene3D" id="1.20.1280.50">
    <property type="match status" value="1"/>
</dbReference>
<reference evidence="3 4" key="2">
    <citation type="submission" date="2024-10" db="EMBL/GenBank/DDBJ databases">
        <authorList>
            <person name="Ryan C."/>
        </authorList>
    </citation>
    <scope>NUCLEOTIDE SEQUENCE [LARGE SCALE GENOMIC DNA]</scope>
</reference>
<dbReference type="EMBL" id="OZ075117">
    <property type="protein sequence ID" value="CAL5081297.1"/>
    <property type="molecule type" value="Genomic_DNA"/>
</dbReference>
<dbReference type="PANTHER" id="PTHR33127">
    <property type="entry name" value="TRANSMEMBRANE PROTEIN"/>
    <property type="match status" value="1"/>
</dbReference>
<dbReference type="InterPro" id="IPR005174">
    <property type="entry name" value="KIB1-4_b-propeller"/>
</dbReference>
<feature type="domain" description="F-box" evidence="1">
    <location>
        <begin position="17"/>
        <end position="52"/>
    </location>
</feature>
<dbReference type="AlphaFoldDB" id="A0ABC9FT78"/>
<feature type="domain" description="KIB1-4 beta-propeller" evidence="2">
    <location>
        <begin position="171"/>
        <end position="309"/>
    </location>
</feature>
<keyword evidence="4" id="KW-1185">Reference proteome</keyword>
<protein>
    <recommendedName>
        <fullName evidence="5">F-box domain-containing protein</fullName>
    </recommendedName>
</protein>
<gene>
    <name evidence="3" type="ORF">URODEC1_LOCUS108558</name>
</gene>
<dbReference type="Pfam" id="PF00646">
    <property type="entry name" value="F-box"/>
    <property type="match status" value="1"/>
</dbReference>
<organism evidence="3 4">
    <name type="scientific">Urochloa decumbens</name>
    <dbReference type="NCBI Taxonomy" id="240449"/>
    <lineage>
        <taxon>Eukaryota</taxon>
        <taxon>Viridiplantae</taxon>
        <taxon>Streptophyta</taxon>
        <taxon>Embryophyta</taxon>
        <taxon>Tracheophyta</taxon>
        <taxon>Spermatophyta</taxon>
        <taxon>Magnoliopsida</taxon>
        <taxon>Liliopsida</taxon>
        <taxon>Poales</taxon>
        <taxon>Poaceae</taxon>
        <taxon>PACMAD clade</taxon>
        <taxon>Panicoideae</taxon>
        <taxon>Panicodae</taxon>
        <taxon>Paniceae</taxon>
        <taxon>Melinidinae</taxon>
        <taxon>Urochloa</taxon>
    </lineage>
</organism>
<dbReference type="SUPFAM" id="SSF81383">
    <property type="entry name" value="F-box domain"/>
    <property type="match status" value="1"/>
</dbReference>
<evidence type="ECO:0000259" key="1">
    <source>
        <dbReference type="Pfam" id="PF00646"/>
    </source>
</evidence>
<sequence length="382" mass="43433">MEGTTTSTAMQQQEPGWSSLPADLLEAILDLLPWSSHPRFAAACSHWRSAVSPFYPAWLAPLLLNAVDIGTTNLRYYSPYHHKIFEVGVILDTPNAKIYSTRGHHLTLCQRWDDEKTVAHIDLVSLAIHDLFPLERIAFDFAVYDGERRRMFGVEAIGGLRIARAVRSDAGGWHQWEFSEYNTDEPGFKASPVTSPVLHRGSLYLLGIDGRLAVHNDRNHEEGLVVLDKPKGFGLDCDADCYLFESDEGDLMAVIMGRRGTPVSVLRLNEQEMEWEKVESLEGRALFTGTPTTMMVKTNVEWMRNKIFVPRLHNWPESLDVDLVEREGELAFVPVSKSNAAVARDDGTFEMGMWNCDLELKQSSEFWETIRFYHGIWVNFRN</sequence>
<dbReference type="Proteomes" id="UP001497457">
    <property type="component" value="Chromosome 7b"/>
</dbReference>
<evidence type="ECO:0000313" key="4">
    <source>
        <dbReference type="Proteomes" id="UP001497457"/>
    </source>
</evidence>
<dbReference type="Pfam" id="PF03478">
    <property type="entry name" value="Beta-prop_KIB1-4"/>
    <property type="match status" value="1"/>
</dbReference>
<evidence type="ECO:0000259" key="2">
    <source>
        <dbReference type="Pfam" id="PF03478"/>
    </source>
</evidence>